<feature type="domain" description="PAS" evidence="11">
    <location>
        <begin position="203"/>
        <end position="244"/>
    </location>
</feature>
<keyword evidence="14" id="KW-1185">Reference proteome</keyword>
<evidence type="ECO:0000256" key="8">
    <source>
        <dbReference type="ARBA" id="ARBA00022969"/>
    </source>
</evidence>
<dbReference type="GO" id="GO:0030435">
    <property type="term" value="P:sporulation resulting in formation of a cellular spore"/>
    <property type="evidence" value="ECO:0007669"/>
    <property type="project" value="UniProtKB-KW"/>
</dbReference>
<dbReference type="KEGG" id="tum:CBW65_18505"/>
<dbReference type="PRINTS" id="PR00344">
    <property type="entry name" value="BCTRLSENSOR"/>
</dbReference>
<gene>
    <name evidence="13" type="ORF">CBW65_18505</name>
</gene>
<evidence type="ECO:0000256" key="5">
    <source>
        <dbReference type="ARBA" id="ARBA00022741"/>
    </source>
</evidence>
<comment type="catalytic activity">
    <reaction evidence="1">
        <text>ATP + protein L-histidine = ADP + protein N-phospho-L-histidine.</text>
        <dbReference type="EC" id="2.7.13.3"/>
    </reaction>
</comment>
<evidence type="ECO:0000259" key="12">
    <source>
        <dbReference type="PROSITE" id="PS50113"/>
    </source>
</evidence>
<dbReference type="InterPro" id="IPR035965">
    <property type="entry name" value="PAS-like_dom_sf"/>
</dbReference>
<feature type="domain" description="PAS" evidence="11">
    <location>
        <begin position="327"/>
        <end position="381"/>
    </location>
</feature>
<dbReference type="PROSITE" id="PS50113">
    <property type="entry name" value="PAC"/>
    <property type="match status" value="4"/>
</dbReference>
<sequence>MSDHSQERKRGWQPAAKGTGLFILLIGALWLLGRDVLPSAERWGLWYDGLFVLLAAAAAEWQGRRTRRPVRRALERYQSLYEYNVDAIFMLDLQGKVVEFNPAGHKQDPKGYVTGYTADELIGDNWLLRFPEEESAKCQAYFSNAVQGREQVFETRAWHKDGHLVDLNVYFIPMREAGKIVGIYGIATDISERNNERRMLIESEQRYKSLFENNPDAVYSISLKGRFRTGNPACQKITGYTVAEWSKFSMRQMLSEASFERCYEHFQKAVQGIPQKFELPLVRKDGQPIELTVTLIPIIVDEKVTGVYGIAKDITERKRSELELRATKEQLESFISNSPDAIYMCDLDGFVHQVNPGFVRMFGYAADEVIGGKIRLIIPDELFNDELERLKEVWASNWQYNCIDTIRRHKDGRYLNINLTLSPVRDSNGYVIGMVGIARDMTARQEMEEALRQSEAKYRLITENMSDLIGVSNRDGLLEYASPSFKTLTGFGPEMLEGKQGFPLLHPDDGREMAKHILKVLRDKEPFQTQFRTLRTDGHYLLIEGHGAPVLNEEGEVDAVVIVGRDITERERTEELLRKSDKLSVVGELAAGVAHEIRNPLTAIKGFIQLLQMGGSNKAHYYEIMMSELDRIEFIINEFLVLAKPQAVRYQKKDIRTLLNSIAALLDTQAILNNVVIRMEYEADFPLIECEENRLKQVFVNVMKNAIEAMPGGGELLIQAQQTPDDQVMLRFTDTGCGIPESRIPKLGEPFYTTKEKGTGLGLMVSYKIIEEHEGMIAVTSVVDEGTVVEILLPAAMRERV</sequence>
<evidence type="ECO:0000256" key="3">
    <source>
        <dbReference type="ARBA" id="ARBA00022553"/>
    </source>
</evidence>
<dbReference type="AlphaFoldDB" id="A0A1Y0ITC5"/>
<dbReference type="PROSITE" id="PS50109">
    <property type="entry name" value="HIS_KIN"/>
    <property type="match status" value="1"/>
</dbReference>
<keyword evidence="9" id="KW-0902">Two-component regulatory system</keyword>
<dbReference type="CDD" id="cd00130">
    <property type="entry name" value="PAS"/>
    <property type="match status" value="4"/>
</dbReference>
<feature type="domain" description="PAC" evidence="12">
    <location>
        <begin position="527"/>
        <end position="579"/>
    </location>
</feature>
<feature type="domain" description="Histidine kinase" evidence="10">
    <location>
        <begin position="592"/>
        <end position="797"/>
    </location>
</feature>
<dbReference type="SMART" id="SM00387">
    <property type="entry name" value="HATPase_c"/>
    <property type="match status" value="1"/>
</dbReference>
<dbReference type="InterPro" id="IPR036097">
    <property type="entry name" value="HisK_dim/P_sf"/>
</dbReference>
<dbReference type="SMART" id="SM00091">
    <property type="entry name" value="PAS"/>
    <property type="match status" value="4"/>
</dbReference>
<dbReference type="InterPro" id="IPR003594">
    <property type="entry name" value="HATPase_dom"/>
</dbReference>
<protein>
    <recommendedName>
        <fullName evidence="2">histidine kinase</fullName>
        <ecNumber evidence="2">2.7.13.3</ecNumber>
    </recommendedName>
</protein>
<dbReference type="InterPro" id="IPR036890">
    <property type="entry name" value="HATPase_C_sf"/>
</dbReference>
<dbReference type="InterPro" id="IPR052162">
    <property type="entry name" value="Sensor_kinase/Photoreceptor"/>
</dbReference>
<dbReference type="InterPro" id="IPR013767">
    <property type="entry name" value="PAS_fold"/>
</dbReference>
<evidence type="ECO:0000259" key="10">
    <source>
        <dbReference type="PROSITE" id="PS50109"/>
    </source>
</evidence>
<dbReference type="FunFam" id="1.10.287.130:FF:000040">
    <property type="entry name" value="PAS domain-containing sensor histidine kinase"/>
    <property type="match status" value="1"/>
</dbReference>
<keyword evidence="8" id="KW-0749">Sporulation</keyword>
<organism evidence="13 14">
    <name type="scientific">Tumebacillus avium</name>
    <dbReference type="NCBI Taxonomy" id="1903704"/>
    <lineage>
        <taxon>Bacteria</taxon>
        <taxon>Bacillati</taxon>
        <taxon>Bacillota</taxon>
        <taxon>Bacilli</taxon>
        <taxon>Bacillales</taxon>
        <taxon>Alicyclobacillaceae</taxon>
        <taxon>Tumebacillus</taxon>
    </lineage>
</organism>
<evidence type="ECO:0000256" key="7">
    <source>
        <dbReference type="ARBA" id="ARBA00022840"/>
    </source>
</evidence>
<dbReference type="SMART" id="SM00086">
    <property type="entry name" value="PAC"/>
    <property type="match status" value="4"/>
</dbReference>
<feature type="domain" description="PAC" evidence="12">
    <location>
        <begin position="396"/>
        <end position="453"/>
    </location>
</feature>
<keyword evidence="6" id="KW-0418">Kinase</keyword>
<dbReference type="InterPro" id="IPR004358">
    <property type="entry name" value="Sig_transdc_His_kin-like_C"/>
</dbReference>
<feature type="domain" description="PAC" evidence="12">
    <location>
        <begin position="275"/>
        <end position="326"/>
    </location>
</feature>
<evidence type="ECO:0000256" key="6">
    <source>
        <dbReference type="ARBA" id="ARBA00022777"/>
    </source>
</evidence>
<dbReference type="SMART" id="SM00388">
    <property type="entry name" value="HisKA"/>
    <property type="match status" value="1"/>
</dbReference>
<dbReference type="EMBL" id="CP021434">
    <property type="protein sequence ID" value="ARU62735.1"/>
    <property type="molecule type" value="Genomic_DNA"/>
</dbReference>
<dbReference type="SUPFAM" id="SSF55874">
    <property type="entry name" value="ATPase domain of HSP90 chaperone/DNA topoisomerase II/histidine kinase"/>
    <property type="match status" value="1"/>
</dbReference>
<dbReference type="SUPFAM" id="SSF47384">
    <property type="entry name" value="Homodimeric domain of signal transducing histidine kinase"/>
    <property type="match status" value="1"/>
</dbReference>
<dbReference type="Gene3D" id="3.30.565.10">
    <property type="entry name" value="Histidine kinase-like ATPase, C-terminal domain"/>
    <property type="match status" value="1"/>
</dbReference>
<evidence type="ECO:0000259" key="11">
    <source>
        <dbReference type="PROSITE" id="PS50112"/>
    </source>
</evidence>
<dbReference type="Gene3D" id="1.10.287.130">
    <property type="match status" value="1"/>
</dbReference>
<evidence type="ECO:0000313" key="14">
    <source>
        <dbReference type="Proteomes" id="UP000195437"/>
    </source>
</evidence>
<dbReference type="Pfam" id="PF08448">
    <property type="entry name" value="PAS_4"/>
    <property type="match status" value="3"/>
</dbReference>
<keyword evidence="5" id="KW-0547">Nucleotide-binding</keyword>
<dbReference type="OrthoDB" id="9815750at2"/>
<accession>A0A1Y0ITC5</accession>
<dbReference type="RefSeq" id="WP_087458088.1">
    <property type="nucleotide sequence ID" value="NZ_CP021434.1"/>
</dbReference>
<dbReference type="Proteomes" id="UP000195437">
    <property type="component" value="Chromosome"/>
</dbReference>
<dbReference type="Pfam" id="PF00512">
    <property type="entry name" value="HisKA"/>
    <property type="match status" value="1"/>
</dbReference>
<dbReference type="CDD" id="cd00082">
    <property type="entry name" value="HisKA"/>
    <property type="match status" value="1"/>
</dbReference>
<dbReference type="Gene3D" id="3.30.450.20">
    <property type="entry name" value="PAS domain"/>
    <property type="match status" value="4"/>
</dbReference>
<dbReference type="PANTHER" id="PTHR43304:SF1">
    <property type="entry name" value="PAC DOMAIN-CONTAINING PROTEIN"/>
    <property type="match status" value="1"/>
</dbReference>
<evidence type="ECO:0000313" key="13">
    <source>
        <dbReference type="EMBL" id="ARU62735.1"/>
    </source>
</evidence>
<feature type="domain" description="PAC" evidence="12">
    <location>
        <begin position="151"/>
        <end position="202"/>
    </location>
</feature>
<keyword evidence="3" id="KW-0597">Phosphoprotein</keyword>
<proteinExistence type="predicted"/>
<dbReference type="GO" id="GO:0006355">
    <property type="term" value="P:regulation of DNA-templated transcription"/>
    <property type="evidence" value="ECO:0007669"/>
    <property type="project" value="InterPro"/>
</dbReference>
<dbReference type="InterPro" id="IPR003661">
    <property type="entry name" value="HisK_dim/P_dom"/>
</dbReference>
<dbReference type="PANTHER" id="PTHR43304">
    <property type="entry name" value="PHYTOCHROME-LIKE PROTEIN CPH1"/>
    <property type="match status" value="1"/>
</dbReference>
<evidence type="ECO:0000256" key="1">
    <source>
        <dbReference type="ARBA" id="ARBA00000085"/>
    </source>
</evidence>
<name>A0A1Y0ITC5_9BACL</name>
<dbReference type="PROSITE" id="PS50112">
    <property type="entry name" value="PAS"/>
    <property type="match status" value="3"/>
</dbReference>
<dbReference type="InterPro" id="IPR001610">
    <property type="entry name" value="PAC"/>
</dbReference>
<keyword evidence="7" id="KW-0067">ATP-binding</keyword>
<dbReference type="GO" id="GO:0000155">
    <property type="term" value="F:phosphorelay sensor kinase activity"/>
    <property type="evidence" value="ECO:0007669"/>
    <property type="project" value="InterPro"/>
</dbReference>
<reference evidence="14" key="1">
    <citation type="submission" date="2017-05" db="EMBL/GenBank/DDBJ databases">
        <authorList>
            <person name="Sung H."/>
        </authorList>
    </citation>
    <scope>NUCLEOTIDE SEQUENCE [LARGE SCALE GENOMIC DNA]</scope>
    <source>
        <strain evidence="14">AR23208</strain>
    </source>
</reference>
<dbReference type="InterPro" id="IPR013656">
    <property type="entry name" value="PAS_4"/>
</dbReference>
<dbReference type="InterPro" id="IPR000700">
    <property type="entry name" value="PAS-assoc_C"/>
</dbReference>
<keyword evidence="4" id="KW-0808">Transferase</keyword>
<dbReference type="SUPFAM" id="SSF55785">
    <property type="entry name" value="PYP-like sensor domain (PAS domain)"/>
    <property type="match status" value="4"/>
</dbReference>
<dbReference type="Pfam" id="PF00989">
    <property type="entry name" value="PAS"/>
    <property type="match status" value="1"/>
</dbReference>
<evidence type="ECO:0000256" key="4">
    <source>
        <dbReference type="ARBA" id="ARBA00022679"/>
    </source>
</evidence>
<evidence type="ECO:0000256" key="2">
    <source>
        <dbReference type="ARBA" id="ARBA00012438"/>
    </source>
</evidence>
<dbReference type="InterPro" id="IPR000014">
    <property type="entry name" value="PAS"/>
</dbReference>
<feature type="domain" description="PAS" evidence="11">
    <location>
        <begin position="454"/>
        <end position="524"/>
    </location>
</feature>
<dbReference type="InterPro" id="IPR005467">
    <property type="entry name" value="His_kinase_dom"/>
</dbReference>
<dbReference type="NCBIfam" id="TIGR00229">
    <property type="entry name" value="sensory_box"/>
    <property type="match status" value="4"/>
</dbReference>
<dbReference type="EC" id="2.7.13.3" evidence="2"/>
<evidence type="ECO:0000256" key="9">
    <source>
        <dbReference type="ARBA" id="ARBA00023012"/>
    </source>
</evidence>
<dbReference type="Pfam" id="PF02518">
    <property type="entry name" value="HATPase_c"/>
    <property type="match status" value="1"/>
</dbReference>
<dbReference type="GO" id="GO:0005524">
    <property type="term" value="F:ATP binding"/>
    <property type="evidence" value="ECO:0007669"/>
    <property type="project" value="UniProtKB-KW"/>
</dbReference>